<evidence type="ECO:0000256" key="5">
    <source>
        <dbReference type="RuleBase" id="RU003345"/>
    </source>
</evidence>
<dbReference type="CDD" id="cd07091">
    <property type="entry name" value="ALDH_F1-2_Ald2-like"/>
    <property type="match status" value="1"/>
</dbReference>
<dbReference type="InterPro" id="IPR016163">
    <property type="entry name" value="Ald_DH_C"/>
</dbReference>
<dbReference type="InterPro" id="IPR016161">
    <property type="entry name" value="Ald_DH/histidinol_DH"/>
</dbReference>
<organism evidence="7">
    <name type="scientific">Singulisphaera sp. Ch08</name>
    <dbReference type="NCBI Taxonomy" id="3120278"/>
    <lineage>
        <taxon>Bacteria</taxon>
        <taxon>Pseudomonadati</taxon>
        <taxon>Planctomycetota</taxon>
        <taxon>Planctomycetia</taxon>
        <taxon>Isosphaerales</taxon>
        <taxon>Isosphaeraceae</taxon>
        <taxon>Singulisphaera</taxon>
    </lineage>
</organism>
<dbReference type="PROSITE" id="PS00070">
    <property type="entry name" value="ALDEHYDE_DEHYDR_CYS"/>
    <property type="match status" value="1"/>
</dbReference>
<feature type="active site" evidence="4">
    <location>
        <position position="263"/>
    </location>
</feature>
<dbReference type="Gene3D" id="3.40.309.10">
    <property type="entry name" value="Aldehyde Dehydrogenase, Chain A, domain 2"/>
    <property type="match status" value="1"/>
</dbReference>
<name>A0AAU7CST9_9BACT</name>
<dbReference type="InterPro" id="IPR016160">
    <property type="entry name" value="Ald_DH_CS_CYS"/>
</dbReference>
<sequence>MATATEARRATRRAFQTKLLIDGKWRDSLSGKTFDTVNPATEEVIAQVAEGDAADIDLAVKAARKAFDSGPWRKMDARDRGRLMNRFADLIEENVDELAELETLDNGKPIGESRNADLPLVIDCFRYYAGWADKISGQTVPIRGNYFCYTKREPIGVAGQIIPWNFPMLMVAWKWGPALAAGCTVVLKPAEQTPLSALRLGELALEAGFPAGVVNIVPGFGETAGAALVAHPGVDKIAFTGEGRTAQIIMRSAAETLKRITFELGGKSPNIVFADADLDAAIEGAVLGLYLNQGQCCCAGSRLFVQESVYDQFVDRLAAKVNDRKLGDPFDPATQQGPQVDKAQFDKILSYIAKGREQGARCVTGGERHGDKGFFIKPTIFADVKDDMAIACDEIFGPVLSVIKFKEVDEVIERANTTDYGLAAAVWTRDIGKAHAIADKVRAGTVWVNCYDVFDAAAPFGGFKRSGIGRELGEKALDNYTELKTVTVALD</sequence>
<evidence type="ECO:0000256" key="1">
    <source>
        <dbReference type="ARBA" id="ARBA00009986"/>
    </source>
</evidence>
<evidence type="ECO:0000259" key="6">
    <source>
        <dbReference type="Pfam" id="PF00171"/>
    </source>
</evidence>
<dbReference type="PANTHER" id="PTHR11699">
    <property type="entry name" value="ALDEHYDE DEHYDROGENASE-RELATED"/>
    <property type="match status" value="1"/>
</dbReference>
<dbReference type="InterPro" id="IPR029510">
    <property type="entry name" value="Ald_DH_CS_GLU"/>
</dbReference>
<protein>
    <submittedName>
        <fullName evidence="7">Aldehyde dehydrogenase family protein</fullName>
    </submittedName>
</protein>
<evidence type="ECO:0000256" key="3">
    <source>
        <dbReference type="ARBA" id="ARBA00023027"/>
    </source>
</evidence>
<keyword evidence="3" id="KW-0520">NAD</keyword>
<dbReference type="Gene3D" id="3.40.605.10">
    <property type="entry name" value="Aldehyde Dehydrogenase, Chain A, domain 1"/>
    <property type="match status" value="1"/>
</dbReference>
<keyword evidence="2 5" id="KW-0560">Oxidoreductase</keyword>
<dbReference type="RefSeq" id="WP_406700874.1">
    <property type="nucleotide sequence ID" value="NZ_CP155447.1"/>
</dbReference>
<evidence type="ECO:0000313" key="7">
    <source>
        <dbReference type="EMBL" id="XBH08038.1"/>
    </source>
</evidence>
<feature type="domain" description="Aldehyde dehydrogenase" evidence="6">
    <location>
        <begin position="25"/>
        <end position="486"/>
    </location>
</feature>
<comment type="similarity">
    <text evidence="1 5">Belongs to the aldehyde dehydrogenase family.</text>
</comment>
<dbReference type="InterPro" id="IPR016162">
    <property type="entry name" value="Ald_DH_N"/>
</dbReference>
<dbReference type="InterPro" id="IPR015590">
    <property type="entry name" value="Aldehyde_DH_dom"/>
</dbReference>
<dbReference type="GO" id="GO:0016620">
    <property type="term" value="F:oxidoreductase activity, acting on the aldehyde or oxo group of donors, NAD or NADP as acceptor"/>
    <property type="evidence" value="ECO:0007669"/>
    <property type="project" value="InterPro"/>
</dbReference>
<evidence type="ECO:0000256" key="2">
    <source>
        <dbReference type="ARBA" id="ARBA00023002"/>
    </source>
</evidence>
<dbReference type="PROSITE" id="PS00687">
    <property type="entry name" value="ALDEHYDE_DEHYDR_GLU"/>
    <property type="match status" value="1"/>
</dbReference>
<dbReference type="Pfam" id="PF00171">
    <property type="entry name" value="Aldedh"/>
    <property type="match status" value="1"/>
</dbReference>
<reference evidence="7" key="1">
    <citation type="submission" date="2024-05" db="EMBL/GenBank/DDBJ databases">
        <title>Planctomycetes of the genus Singulisphaera possess chitinolytic capabilities.</title>
        <authorList>
            <person name="Ivanova A."/>
        </authorList>
    </citation>
    <scope>NUCLEOTIDE SEQUENCE</scope>
    <source>
        <strain evidence="7">Ch08T</strain>
    </source>
</reference>
<dbReference type="FunFam" id="3.40.309.10:FF:000001">
    <property type="entry name" value="Mitochondrial aldehyde dehydrogenase 2"/>
    <property type="match status" value="1"/>
</dbReference>
<dbReference type="SUPFAM" id="SSF53720">
    <property type="entry name" value="ALDH-like"/>
    <property type="match status" value="1"/>
</dbReference>
<accession>A0AAU7CST9</accession>
<evidence type="ECO:0000256" key="4">
    <source>
        <dbReference type="PROSITE-ProRule" id="PRU10007"/>
    </source>
</evidence>
<dbReference type="FunFam" id="3.40.605.10:FF:000026">
    <property type="entry name" value="Aldehyde dehydrogenase, putative"/>
    <property type="match status" value="1"/>
</dbReference>
<gene>
    <name evidence="7" type="ORF">V5E97_18975</name>
</gene>
<dbReference type="GO" id="GO:0019752">
    <property type="term" value="P:carboxylic acid metabolic process"/>
    <property type="evidence" value="ECO:0007669"/>
    <property type="project" value="UniProtKB-ARBA"/>
</dbReference>
<dbReference type="EMBL" id="CP155447">
    <property type="protein sequence ID" value="XBH08038.1"/>
    <property type="molecule type" value="Genomic_DNA"/>
</dbReference>
<dbReference type="FunFam" id="3.40.605.10:FF:000011">
    <property type="entry name" value="ALD5p Mitochondrial aldehyde dehydrogenase"/>
    <property type="match status" value="1"/>
</dbReference>
<dbReference type="AlphaFoldDB" id="A0AAU7CST9"/>
<proteinExistence type="inferred from homology"/>